<dbReference type="EMBL" id="UGVL01000001">
    <property type="protein sequence ID" value="SUE33583.1"/>
    <property type="molecule type" value="Genomic_DNA"/>
</dbReference>
<proteinExistence type="predicted"/>
<organism evidence="1 2">
    <name type="scientific">Rikenella microfusus</name>
    <dbReference type="NCBI Taxonomy" id="28139"/>
    <lineage>
        <taxon>Bacteria</taxon>
        <taxon>Pseudomonadati</taxon>
        <taxon>Bacteroidota</taxon>
        <taxon>Bacteroidia</taxon>
        <taxon>Bacteroidales</taxon>
        <taxon>Rikenellaceae</taxon>
        <taxon>Rikenella</taxon>
    </lineage>
</organism>
<reference evidence="1 2" key="1">
    <citation type="submission" date="2018-06" db="EMBL/GenBank/DDBJ databases">
        <authorList>
            <consortium name="Pathogen Informatics"/>
            <person name="Doyle S."/>
        </authorList>
    </citation>
    <scope>NUCLEOTIDE SEQUENCE [LARGE SCALE GENOMIC DNA]</scope>
    <source>
        <strain evidence="1 2">NCTC11190</strain>
    </source>
</reference>
<keyword evidence="2" id="KW-1185">Reference proteome</keyword>
<dbReference type="AlphaFoldDB" id="A0A379MPZ4"/>
<gene>
    <name evidence="1" type="ORF">NCTC11190_00792</name>
</gene>
<accession>A0A379MPZ4</accession>
<dbReference type="STRING" id="880526.GCA_000427365_00654"/>
<name>A0A379MPZ4_9BACT</name>
<evidence type="ECO:0000313" key="2">
    <source>
        <dbReference type="Proteomes" id="UP000255233"/>
    </source>
</evidence>
<dbReference type="Proteomes" id="UP000255233">
    <property type="component" value="Unassembled WGS sequence"/>
</dbReference>
<evidence type="ECO:0000313" key="1">
    <source>
        <dbReference type="EMBL" id="SUE33583.1"/>
    </source>
</evidence>
<protein>
    <submittedName>
        <fullName evidence="1">Uncharacterized protein</fullName>
    </submittedName>
</protein>
<sequence>MDSLSPDTDWQNLFAILKTTMEEKGQNNYPEKFRSALLKKMLSANIGKHTSIWMHY</sequence>